<dbReference type="InterPro" id="IPR047187">
    <property type="entry name" value="SF1_C_Upf1"/>
</dbReference>
<dbReference type="Proteomes" id="UP001152797">
    <property type="component" value="Unassembled WGS sequence"/>
</dbReference>
<dbReference type="Gene3D" id="3.40.50.300">
    <property type="entry name" value="P-loop containing nucleotide triphosphate hydrolases"/>
    <property type="match status" value="2"/>
</dbReference>
<keyword evidence="1" id="KW-0547">Nucleotide-binding</keyword>
<gene>
    <name evidence="8" type="ORF">C1SCF055_LOCUS8267</name>
</gene>
<dbReference type="InterPro" id="IPR041679">
    <property type="entry name" value="DNA2/NAM7-like_C"/>
</dbReference>
<dbReference type="OrthoDB" id="447281at2759"/>
<protein>
    <submittedName>
        <fullName evidence="9">Helicase MOV-10</fullName>
    </submittedName>
</protein>
<accession>A0A9P1BY33</accession>
<evidence type="ECO:0000313" key="8">
    <source>
        <dbReference type="EMBL" id="CAI3980393.1"/>
    </source>
</evidence>
<dbReference type="Pfam" id="PF13086">
    <property type="entry name" value="AAA_11"/>
    <property type="match status" value="2"/>
</dbReference>
<reference evidence="9 10" key="2">
    <citation type="submission" date="2024-05" db="EMBL/GenBank/DDBJ databases">
        <authorList>
            <person name="Chen Y."/>
            <person name="Shah S."/>
            <person name="Dougan E. K."/>
            <person name="Thang M."/>
            <person name="Chan C."/>
        </authorList>
    </citation>
    <scope>NUCLEOTIDE SEQUENCE [LARGE SCALE GENOMIC DNA]</scope>
</reference>
<keyword evidence="2" id="KW-0378">Hydrolase</keyword>
<dbReference type="CDD" id="cd18808">
    <property type="entry name" value="SF1_C_Upf1"/>
    <property type="match status" value="1"/>
</dbReference>
<dbReference type="EMBL" id="CAMXCT020000557">
    <property type="protein sequence ID" value="CAL1133768.1"/>
    <property type="molecule type" value="Genomic_DNA"/>
</dbReference>
<keyword evidence="3 9" id="KW-0347">Helicase</keyword>
<dbReference type="EMBL" id="CAMXCT030000557">
    <property type="protein sequence ID" value="CAL4767705.1"/>
    <property type="molecule type" value="Genomic_DNA"/>
</dbReference>
<evidence type="ECO:0000256" key="3">
    <source>
        <dbReference type="ARBA" id="ARBA00022806"/>
    </source>
</evidence>
<feature type="region of interest" description="Disordered" evidence="5">
    <location>
        <begin position="267"/>
        <end position="304"/>
    </location>
</feature>
<evidence type="ECO:0000256" key="4">
    <source>
        <dbReference type="ARBA" id="ARBA00022840"/>
    </source>
</evidence>
<organism evidence="8">
    <name type="scientific">Cladocopium goreaui</name>
    <dbReference type="NCBI Taxonomy" id="2562237"/>
    <lineage>
        <taxon>Eukaryota</taxon>
        <taxon>Sar</taxon>
        <taxon>Alveolata</taxon>
        <taxon>Dinophyceae</taxon>
        <taxon>Suessiales</taxon>
        <taxon>Symbiodiniaceae</taxon>
        <taxon>Cladocopium</taxon>
    </lineage>
</organism>
<dbReference type="AlphaFoldDB" id="A0A9P1BY33"/>
<evidence type="ECO:0000313" key="9">
    <source>
        <dbReference type="EMBL" id="CAL4767705.1"/>
    </source>
</evidence>
<dbReference type="GO" id="GO:0043186">
    <property type="term" value="C:P granule"/>
    <property type="evidence" value="ECO:0007669"/>
    <property type="project" value="TreeGrafter"/>
</dbReference>
<keyword evidence="4" id="KW-0067">ATP-binding</keyword>
<dbReference type="GO" id="GO:0035194">
    <property type="term" value="P:regulatory ncRNA-mediated post-transcriptional gene silencing"/>
    <property type="evidence" value="ECO:0007669"/>
    <property type="project" value="TreeGrafter"/>
</dbReference>
<dbReference type="Pfam" id="PF13087">
    <property type="entry name" value="AAA_12"/>
    <property type="match status" value="1"/>
</dbReference>
<evidence type="ECO:0000259" key="6">
    <source>
        <dbReference type="Pfam" id="PF13086"/>
    </source>
</evidence>
<dbReference type="SUPFAM" id="SSF52540">
    <property type="entry name" value="P-loop containing nucleoside triphosphate hydrolases"/>
    <property type="match status" value="1"/>
</dbReference>
<dbReference type="InterPro" id="IPR027417">
    <property type="entry name" value="P-loop_NTPase"/>
</dbReference>
<evidence type="ECO:0000256" key="1">
    <source>
        <dbReference type="ARBA" id="ARBA00022741"/>
    </source>
</evidence>
<evidence type="ECO:0000256" key="5">
    <source>
        <dbReference type="SAM" id="MobiDB-lite"/>
    </source>
</evidence>
<evidence type="ECO:0000313" key="10">
    <source>
        <dbReference type="Proteomes" id="UP001152797"/>
    </source>
</evidence>
<name>A0A9P1BY33_9DINO</name>
<dbReference type="GO" id="GO:0005694">
    <property type="term" value="C:chromosome"/>
    <property type="evidence" value="ECO:0007669"/>
    <property type="project" value="UniProtKB-ARBA"/>
</dbReference>
<dbReference type="InterPro" id="IPR045055">
    <property type="entry name" value="DNA2/NAM7-like"/>
</dbReference>
<dbReference type="PANTHER" id="PTHR10887:SF322">
    <property type="entry name" value="HELICASE MOV-10"/>
    <property type="match status" value="1"/>
</dbReference>
<dbReference type="EMBL" id="CAMXCT010000557">
    <property type="protein sequence ID" value="CAI3980393.1"/>
    <property type="molecule type" value="Genomic_DNA"/>
</dbReference>
<feature type="domain" description="DNA2/NAM7 helicase-like C-terminal" evidence="7">
    <location>
        <begin position="574"/>
        <end position="765"/>
    </location>
</feature>
<evidence type="ECO:0000256" key="2">
    <source>
        <dbReference type="ARBA" id="ARBA00022801"/>
    </source>
</evidence>
<feature type="domain" description="DNA2/NAM7 helicase helicase" evidence="6">
    <location>
        <begin position="433"/>
        <end position="515"/>
    </location>
</feature>
<keyword evidence="10" id="KW-1185">Reference proteome</keyword>
<dbReference type="GO" id="GO:0005524">
    <property type="term" value="F:ATP binding"/>
    <property type="evidence" value="ECO:0007669"/>
    <property type="project" value="UniProtKB-KW"/>
</dbReference>
<sequence>MLAKARASVIHSKLVPLIHKRCASGSVMILEDNAIAKHGKSAKLRKARLSGGIYVVTQEYSTLLEQLKSGKIGSTEDVDEQTGQEVPDGVQTQQMQQIFEQKPQNSEQDLRRAFWAGAREVARKRIKNKEPDLSAAEVRVAKLHESLWVEELRMTLELQGLRSRVDEIKPRGNGLFTLDISEMYDEFSHSLGQFLQRGVQVQISNDQDTCLAFVQPGSDSGKLLVSSESLEDMRGPYEIEFLPNRFPQWAMHRALDCERVKKVLSEVQRSEEDAEKDAGRRDGSGQLGSTENTELKEHTEPTVCSARVDSNKQIEVVLPPSLNSVQRRALSAAIGRAGNPFPLLVWGPPGTGKTTLAAFLVWHLVQANLKFQLLVTAPSNTGADVLCAKLAKLGLDESRMLRLNALGRNVKTVPEEIQRYGSTTQRDGRSVFQIPQLSKLRSFRVVVTTCICASHIANTARKEGASGWFSHVIVDEAGEATEPETLVPMQLLSPSAHTQIILFGDHFQLGPLVISSLARRIAKLNESMIERLVNLRFQAAKAKGWSDEDGHRQDRQDRQGLTRDTLTICESKGLFFLTESFRSHPDIMEIYSKVFYAGQLEHRDREIQHRLMPFFHSLGSDNPVVLHNVVGAERCDANSASLYNLEEIRVIQRYVQDLLDARGEDSEPLLSPKDIGIITPYARQVQLLKDQICAVSFQFSEIDVGTVEHFQGQERRVIIFSTVRSSQHAKEREEGVRRPIGFLSDRTRINVAVSRAVAGLVIVGDFEHLSRYSSEWKEIFSLGKDRGFLRGEPIMETQMQVPPEAVVAAVSPAEALKAWDSLTA</sequence>
<feature type="domain" description="DNA2/NAM7 helicase helicase" evidence="6">
    <location>
        <begin position="322"/>
        <end position="403"/>
    </location>
</feature>
<dbReference type="GO" id="GO:0016787">
    <property type="term" value="F:hydrolase activity"/>
    <property type="evidence" value="ECO:0007669"/>
    <property type="project" value="UniProtKB-KW"/>
</dbReference>
<dbReference type="InterPro" id="IPR041677">
    <property type="entry name" value="DNA2/NAM7_AAA_11"/>
</dbReference>
<comment type="caution">
    <text evidence="8">The sequence shown here is derived from an EMBL/GenBank/DDBJ whole genome shotgun (WGS) entry which is preliminary data.</text>
</comment>
<dbReference type="FunFam" id="3.40.50.300:FF:000326">
    <property type="entry name" value="P-loop containing nucleoside triphosphate hydrolase"/>
    <property type="match status" value="1"/>
</dbReference>
<dbReference type="GO" id="GO:0004386">
    <property type="term" value="F:helicase activity"/>
    <property type="evidence" value="ECO:0007669"/>
    <property type="project" value="UniProtKB-KW"/>
</dbReference>
<evidence type="ECO:0000259" key="7">
    <source>
        <dbReference type="Pfam" id="PF13087"/>
    </source>
</evidence>
<reference evidence="8" key="1">
    <citation type="submission" date="2022-10" db="EMBL/GenBank/DDBJ databases">
        <authorList>
            <person name="Chen Y."/>
            <person name="Dougan E. K."/>
            <person name="Chan C."/>
            <person name="Rhodes N."/>
            <person name="Thang M."/>
        </authorList>
    </citation>
    <scope>NUCLEOTIDE SEQUENCE</scope>
</reference>
<proteinExistence type="predicted"/>
<feature type="compositionally biased region" description="Basic and acidic residues" evidence="5">
    <location>
        <begin position="267"/>
        <end position="283"/>
    </location>
</feature>
<dbReference type="GO" id="GO:0005829">
    <property type="term" value="C:cytosol"/>
    <property type="evidence" value="ECO:0007669"/>
    <property type="project" value="TreeGrafter"/>
</dbReference>
<dbReference type="PANTHER" id="PTHR10887">
    <property type="entry name" value="DNA2/NAM7 HELICASE FAMILY"/>
    <property type="match status" value="1"/>
</dbReference>